<dbReference type="EMBL" id="CP001644">
    <property type="protein sequence ID" value="ACS63512.1"/>
    <property type="molecule type" value="Genomic_DNA"/>
</dbReference>
<dbReference type="HOGENOM" id="CLU_073833_1_1_4"/>
<dbReference type="GO" id="GO:0004568">
    <property type="term" value="F:chitinase activity"/>
    <property type="evidence" value="ECO:0007669"/>
    <property type="project" value="InterPro"/>
</dbReference>
<dbReference type="STRING" id="428406.Rpic12D_2238"/>
<feature type="domain" description="Glycoside hydrolase family 19 catalytic" evidence="1">
    <location>
        <begin position="86"/>
        <end position="143"/>
    </location>
</feature>
<dbReference type="InterPro" id="IPR023346">
    <property type="entry name" value="Lysozyme-like_dom_sf"/>
</dbReference>
<dbReference type="KEGG" id="rpf:Rpic12D_2238"/>
<dbReference type="CAZy" id="GH19">
    <property type="family name" value="Glycoside Hydrolase Family 19"/>
</dbReference>
<dbReference type="PANTHER" id="PTHR34408:SF1">
    <property type="entry name" value="GLYCOSYL HYDROLASE FAMILY 19 DOMAIN-CONTAINING PROTEIN HI_1415"/>
    <property type="match status" value="1"/>
</dbReference>
<dbReference type="GO" id="GO:0016998">
    <property type="term" value="P:cell wall macromolecule catabolic process"/>
    <property type="evidence" value="ECO:0007669"/>
    <property type="project" value="InterPro"/>
</dbReference>
<reference evidence="2" key="1">
    <citation type="submission" date="2009-06" db="EMBL/GenBank/DDBJ databases">
        <title>Complete sequence chromosome 1 of Ralstonia pickettii 12D.</title>
        <authorList>
            <consortium name="US DOE Joint Genome Institute"/>
            <person name="Lucas S."/>
            <person name="Copeland A."/>
            <person name="Lapidus A."/>
            <person name="Glavina del Rio T."/>
            <person name="Dalin E."/>
            <person name="Tice H."/>
            <person name="Bruce D."/>
            <person name="Goodwin L."/>
            <person name="Pitluck S."/>
            <person name="Sims D."/>
            <person name="Meincke L."/>
            <person name="Brettin T."/>
            <person name="Detter J.C."/>
            <person name="Han C."/>
            <person name="Larimer F."/>
            <person name="Land M."/>
            <person name="Hauser L."/>
            <person name="Kyrpides N."/>
            <person name="Ovchinnikova G."/>
            <person name="Marsh T."/>
            <person name="Richardson P."/>
        </authorList>
    </citation>
    <scope>NUCLEOTIDE SEQUENCE [LARGE SCALE GENOMIC DNA]</scope>
    <source>
        <strain evidence="2">12D</strain>
    </source>
</reference>
<dbReference type="PANTHER" id="PTHR34408">
    <property type="entry name" value="FAMILY PROTEIN, PUTATIVE-RELATED"/>
    <property type="match status" value="1"/>
</dbReference>
<proteinExistence type="predicted"/>
<sequence>MAEPLVTAAQLHAIMPLAGARADVFAPILSDVMLFRQINTPTRAAAFLAQVGHESGQLRYLREIWGPTPAQSRYEGRADLGNTQPGDGKRFMGRGLIQITGRANYAVCGAALGVDLLAQPELLEKPQYAAGSAAWFWLQHNLNRFADRGDFVGLTKAINGGTNGIADRRALWERAKAALQA</sequence>
<gene>
    <name evidence="2" type="ordered locus">Rpic12D_2238</name>
</gene>
<dbReference type="AlphaFoldDB" id="C6BBQ6"/>
<dbReference type="Gene3D" id="1.10.530.10">
    <property type="match status" value="1"/>
</dbReference>
<dbReference type="SUPFAM" id="SSF53955">
    <property type="entry name" value="Lysozyme-like"/>
    <property type="match status" value="1"/>
</dbReference>
<dbReference type="InterPro" id="IPR000726">
    <property type="entry name" value="Glyco_hydro_19_cat"/>
</dbReference>
<evidence type="ECO:0000259" key="1">
    <source>
        <dbReference type="Pfam" id="PF00182"/>
    </source>
</evidence>
<keyword evidence="2" id="KW-0378">Hydrolase</keyword>
<dbReference type="GO" id="GO:0006032">
    <property type="term" value="P:chitin catabolic process"/>
    <property type="evidence" value="ECO:0007669"/>
    <property type="project" value="InterPro"/>
</dbReference>
<dbReference type="Pfam" id="PF00182">
    <property type="entry name" value="Glyco_hydro_19"/>
    <property type="match status" value="1"/>
</dbReference>
<protein>
    <submittedName>
        <fullName evidence="2">Glycoside hydrolase family 19</fullName>
    </submittedName>
</protein>
<dbReference type="InterPro" id="IPR052354">
    <property type="entry name" value="Cell_Wall_Dynamics_Protein"/>
</dbReference>
<name>C6BBQ6_RALP1</name>
<accession>C6BBQ6</accession>
<organism evidence="2">
    <name type="scientific">Ralstonia pickettii (strain 12D)</name>
    <dbReference type="NCBI Taxonomy" id="428406"/>
    <lineage>
        <taxon>Bacteria</taxon>
        <taxon>Pseudomonadati</taxon>
        <taxon>Pseudomonadota</taxon>
        <taxon>Betaproteobacteria</taxon>
        <taxon>Burkholderiales</taxon>
        <taxon>Burkholderiaceae</taxon>
        <taxon>Ralstonia</taxon>
    </lineage>
</organism>
<evidence type="ECO:0000313" key="2">
    <source>
        <dbReference type="EMBL" id="ACS63512.1"/>
    </source>
</evidence>